<evidence type="ECO:0000313" key="4">
    <source>
        <dbReference type="Proteomes" id="UP000198510"/>
    </source>
</evidence>
<dbReference type="PROSITE" id="PS50110">
    <property type="entry name" value="RESPONSE_REGULATORY"/>
    <property type="match status" value="1"/>
</dbReference>
<dbReference type="EMBL" id="FNFO01000013">
    <property type="protein sequence ID" value="SDM40803.1"/>
    <property type="molecule type" value="Genomic_DNA"/>
</dbReference>
<dbReference type="PANTHER" id="PTHR44520:SF2">
    <property type="entry name" value="RESPONSE REGULATOR RCP1"/>
    <property type="match status" value="1"/>
</dbReference>
<dbReference type="OrthoDB" id="1524091at2"/>
<reference evidence="3 4" key="1">
    <citation type="submission" date="2016-10" db="EMBL/GenBank/DDBJ databases">
        <authorList>
            <person name="de Groot N.N."/>
        </authorList>
    </citation>
    <scope>NUCLEOTIDE SEQUENCE [LARGE SCALE GENOMIC DNA]</scope>
    <source>
        <strain evidence="3 4">DSM 25186</strain>
    </source>
</reference>
<feature type="modified residue" description="4-aspartylphosphate" evidence="1">
    <location>
        <position position="66"/>
    </location>
</feature>
<evidence type="ECO:0000259" key="2">
    <source>
        <dbReference type="PROSITE" id="PS50110"/>
    </source>
</evidence>
<dbReference type="InterPro" id="IPR001789">
    <property type="entry name" value="Sig_transdc_resp-reg_receiver"/>
</dbReference>
<organism evidence="3 4">
    <name type="scientific">Catalinimonas alkaloidigena</name>
    <dbReference type="NCBI Taxonomy" id="1075417"/>
    <lineage>
        <taxon>Bacteria</taxon>
        <taxon>Pseudomonadati</taxon>
        <taxon>Bacteroidota</taxon>
        <taxon>Cytophagia</taxon>
        <taxon>Cytophagales</taxon>
        <taxon>Catalimonadaceae</taxon>
        <taxon>Catalinimonas</taxon>
    </lineage>
</organism>
<dbReference type="Pfam" id="PF00072">
    <property type="entry name" value="Response_reg"/>
    <property type="match status" value="1"/>
</dbReference>
<sequence length="133" mass="15293">MSKVRSILLVDDDTISSMIIVLLMEELNVNVKIYTAANGQEALDFIQNFEGDDQTDKKFPELILLDINMPVMDGFEFLDKLVTLKDLPDFRIIMLTTSNYPLDRERAKKYPISGYVNKPLTEEKMNEILATAW</sequence>
<dbReference type="PANTHER" id="PTHR44520">
    <property type="entry name" value="RESPONSE REGULATOR RCP1-RELATED"/>
    <property type="match status" value="1"/>
</dbReference>
<proteinExistence type="predicted"/>
<dbReference type="SMART" id="SM00448">
    <property type="entry name" value="REC"/>
    <property type="match status" value="1"/>
</dbReference>
<name>A0A1G9SZB7_9BACT</name>
<accession>A0A1G9SZB7</accession>
<dbReference type="Proteomes" id="UP000198510">
    <property type="component" value="Unassembled WGS sequence"/>
</dbReference>
<protein>
    <submittedName>
        <fullName evidence="3">Response regulator receiver domain-containing protein</fullName>
    </submittedName>
</protein>
<keyword evidence="1" id="KW-0597">Phosphoprotein</keyword>
<dbReference type="STRING" id="1075417.SAMN05421823_11341"/>
<dbReference type="GO" id="GO:0000160">
    <property type="term" value="P:phosphorelay signal transduction system"/>
    <property type="evidence" value="ECO:0007669"/>
    <property type="project" value="InterPro"/>
</dbReference>
<dbReference type="InterPro" id="IPR052893">
    <property type="entry name" value="TCS_response_regulator"/>
</dbReference>
<gene>
    <name evidence="3" type="ORF">SAMN05421823_11341</name>
</gene>
<evidence type="ECO:0000313" key="3">
    <source>
        <dbReference type="EMBL" id="SDM40803.1"/>
    </source>
</evidence>
<keyword evidence="4" id="KW-1185">Reference proteome</keyword>
<dbReference type="AlphaFoldDB" id="A0A1G9SZB7"/>
<dbReference type="Gene3D" id="3.40.50.2300">
    <property type="match status" value="1"/>
</dbReference>
<evidence type="ECO:0000256" key="1">
    <source>
        <dbReference type="PROSITE-ProRule" id="PRU00169"/>
    </source>
</evidence>
<dbReference type="SUPFAM" id="SSF52172">
    <property type="entry name" value="CheY-like"/>
    <property type="match status" value="1"/>
</dbReference>
<dbReference type="InterPro" id="IPR011006">
    <property type="entry name" value="CheY-like_superfamily"/>
</dbReference>
<dbReference type="RefSeq" id="WP_089687445.1">
    <property type="nucleotide sequence ID" value="NZ_FNFO01000013.1"/>
</dbReference>
<feature type="domain" description="Response regulatory" evidence="2">
    <location>
        <begin position="6"/>
        <end position="133"/>
    </location>
</feature>